<dbReference type="GO" id="GO:0010277">
    <property type="term" value="F:chlorophyllide a oxygenase activity"/>
    <property type="evidence" value="ECO:0007669"/>
    <property type="project" value="InterPro"/>
</dbReference>
<dbReference type="PANTHER" id="PTHR21266">
    <property type="entry name" value="IRON-SULFUR DOMAIN CONTAINING PROTEIN"/>
    <property type="match status" value="1"/>
</dbReference>
<dbReference type="SUPFAM" id="SSF55961">
    <property type="entry name" value="Bet v1-like"/>
    <property type="match status" value="2"/>
</dbReference>
<dbReference type="PROSITE" id="PS51296">
    <property type="entry name" value="RIESKE"/>
    <property type="match status" value="1"/>
</dbReference>
<evidence type="ECO:0000256" key="7">
    <source>
        <dbReference type="ARBA" id="ARBA00022723"/>
    </source>
</evidence>
<keyword evidence="4" id="KW-0934">Plastid</keyword>
<evidence type="ECO:0000256" key="10">
    <source>
        <dbReference type="ARBA" id="ARBA00023002"/>
    </source>
</evidence>
<dbReference type="InterPro" id="IPR013626">
    <property type="entry name" value="PaO"/>
</dbReference>
<keyword evidence="7" id="KW-0479">Metal-binding</keyword>
<feature type="transmembrane region" description="Helical" evidence="14">
    <location>
        <begin position="652"/>
        <end position="673"/>
    </location>
</feature>
<feature type="transmembrane region" description="Helical" evidence="14">
    <location>
        <begin position="685"/>
        <end position="705"/>
    </location>
</feature>
<keyword evidence="17" id="KW-1185">Reference proteome</keyword>
<keyword evidence="9 14" id="KW-1133">Transmembrane helix</keyword>
<keyword evidence="12" id="KW-0411">Iron-sulfur</keyword>
<gene>
    <name evidence="16" type="primary">PTC52</name>
    <name evidence="16" type="ORF">MA16_Dca005473</name>
</gene>
<keyword evidence="13 14" id="KW-0472">Membrane</keyword>
<name>A0A2I0X3H2_9ASPA</name>
<dbReference type="GO" id="GO:0046872">
    <property type="term" value="F:metal ion binding"/>
    <property type="evidence" value="ECO:0007669"/>
    <property type="project" value="UniProtKB-KW"/>
</dbReference>
<dbReference type="GO" id="GO:0051537">
    <property type="term" value="F:2 iron, 2 sulfur cluster binding"/>
    <property type="evidence" value="ECO:0007669"/>
    <property type="project" value="UniProtKB-KW"/>
</dbReference>
<evidence type="ECO:0000259" key="15">
    <source>
        <dbReference type="PROSITE" id="PS51296"/>
    </source>
</evidence>
<evidence type="ECO:0000256" key="4">
    <source>
        <dbReference type="ARBA" id="ARBA00022640"/>
    </source>
</evidence>
<reference evidence="16 17" key="2">
    <citation type="journal article" date="2017" name="Nature">
        <title>The Apostasia genome and the evolution of orchids.</title>
        <authorList>
            <person name="Zhang G.Q."/>
            <person name="Liu K.W."/>
            <person name="Li Z."/>
            <person name="Lohaus R."/>
            <person name="Hsiao Y.Y."/>
            <person name="Niu S.C."/>
            <person name="Wang J.Y."/>
            <person name="Lin Y.C."/>
            <person name="Xu Q."/>
            <person name="Chen L.J."/>
            <person name="Yoshida K."/>
            <person name="Fujiwara S."/>
            <person name="Wang Z.W."/>
            <person name="Zhang Y.Q."/>
            <person name="Mitsuda N."/>
            <person name="Wang M."/>
            <person name="Liu G.H."/>
            <person name="Pecoraro L."/>
            <person name="Huang H.X."/>
            <person name="Xiao X.J."/>
            <person name="Lin M."/>
            <person name="Wu X.Y."/>
            <person name="Wu W.L."/>
            <person name="Chen Y.Y."/>
            <person name="Chang S.B."/>
            <person name="Sakamoto S."/>
            <person name="Ohme-Takagi M."/>
            <person name="Yagi M."/>
            <person name="Zeng S.J."/>
            <person name="Shen C.Y."/>
            <person name="Yeh C.M."/>
            <person name="Luo Y.B."/>
            <person name="Tsai W.C."/>
            <person name="Van de Peer Y."/>
            <person name="Liu Z.J."/>
        </authorList>
    </citation>
    <scope>NUCLEOTIDE SEQUENCE [LARGE SCALE GENOMIC DNA]</scope>
    <source>
        <tissue evidence="16">The whole plant</tissue>
    </source>
</reference>
<dbReference type="STRING" id="906689.A0A2I0X3H2"/>
<sequence>MLATNICCSCWIPSVPSAVNISIILYEVLIENLLDPAHKFLSSTDREGGVPIVITVEESDINGFLAKQEFGYGKFVAPCLVHMFPGSGSNIGSASSSDSKAGQRKFHIIVYCIPVSPGKSRLIWSFPRNFSVWIDQIVPRWMFHVGQNLILDSDMHLLHVEERIIAEIGPSNWEKACFVPTKSDVMVTAFRRWFKKYSSCQVDWANKSLGYLPPTPPREQLLDRYWTHVVQCRSCSLALKLPGGSPTLYTRPSISMTTTMLSSESEAPVLSFSLSHFPAADVLTAGEIRGEKFDWYSHWYPLAPVCDLDKRAPRALRVIGLDLVVWWDREVGQWRVFADRCPHRLAPLSEGRIDRWGRLQCVYHGWCFDGDGSCKLIPQAPEDGHQVHASSKACATSYPCCVQNNIVWFWPQTEPQNKDILMKNKPPRISELEDSSYTWRCVICLMDREGGVPLEITIEKFDINGFLAKQRLGYGKFVAPCLYYAFPLSVSTNGSGSSSNGQTMPNQSFLKVQRRILLIFFCIPVSPGRSRLISVFPRNFSVWIDLIVPRWIFHVGQNLILDSDMYLLHVEERKIAEVGPSNWQKACFMPTKSDEKVIAFRKWLRRYADSQINWVNKFENYLPPTPPREQLMDRYWTHVVHCRSCSLALKGLRILEISLPIVSVALIGLLAAAKQTMMSVSTRTALVSMAVLCFAASRWLSHFIYKTFYFHDYNHAFV</sequence>
<evidence type="ECO:0000313" key="17">
    <source>
        <dbReference type="Proteomes" id="UP000233837"/>
    </source>
</evidence>
<protein>
    <submittedName>
        <fullName evidence="16">Protochlorophyllide-dependent translocon component 52, chloroplastic</fullName>
    </submittedName>
</protein>
<dbReference type="SUPFAM" id="SSF50022">
    <property type="entry name" value="ISP domain"/>
    <property type="match status" value="1"/>
</dbReference>
<organism evidence="16 17">
    <name type="scientific">Dendrobium catenatum</name>
    <dbReference type="NCBI Taxonomy" id="906689"/>
    <lineage>
        <taxon>Eukaryota</taxon>
        <taxon>Viridiplantae</taxon>
        <taxon>Streptophyta</taxon>
        <taxon>Embryophyta</taxon>
        <taxon>Tracheophyta</taxon>
        <taxon>Spermatophyta</taxon>
        <taxon>Magnoliopsida</taxon>
        <taxon>Liliopsida</taxon>
        <taxon>Asparagales</taxon>
        <taxon>Orchidaceae</taxon>
        <taxon>Epidendroideae</taxon>
        <taxon>Malaxideae</taxon>
        <taxon>Dendrobiinae</taxon>
        <taxon>Dendrobium</taxon>
    </lineage>
</organism>
<dbReference type="GO" id="GO:0016020">
    <property type="term" value="C:membrane"/>
    <property type="evidence" value="ECO:0007669"/>
    <property type="project" value="UniProtKB-SubCell"/>
</dbReference>
<dbReference type="Pfam" id="PF08417">
    <property type="entry name" value="PaO"/>
    <property type="match status" value="2"/>
</dbReference>
<evidence type="ECO:0000256" key="11">
    <source>
        <dbReference type="ARBA" id="ARBA00023004"/>
    </source>
</evidence>
<keyword evidence="3" id="KW-0150">Chloroplast</keyword>
<evidence type="ECO:0000256" key="2">
    <source>
        <dbReference type="ARBA" id="ARBA00004370"/>
    </source>
</evidence>
<evidence type="ECO:0000256" key="1">
    <source>
        <dbReference type="ARBA" id="ARBA00004229"/>
    </source>
</evidence>
<evidence type="ECO:0000256" key="9">
    <source>
        <dbReference type="ARBA" id="ARBA00022989"/>
    </source>
</evidence>
<keyword evidence="11" id="KW-0408">Iron</keyword>
<keyword evidence="10" id="KW-0560">Oxidoreductase</keyword>
<dbReference type="EMBL" id="KZ502191">
    <property type="protein sequence ID" value="PKU82468.1"/>
    <property type="molecule type" value="Genomic_DNA"/>
</dbReference>
<accession>A0A2I0X3H2</accession>
<feature type="domain" description="Rieske" evidence="15">
    <location>
        <begin position="299"/>
        <end position="409"/>
    </location>
</feature>
<dbReference type="Gene3D" id="2.102.10.10">
    <property type="entry name" value="Rieske [2Fe-2S] iron-sulphur domain"/>
    <property type="match status" value="1"/>
</dbReference>
<keyword evidence="8" id="KW-0809">Transit peptide</keyword>
<evidence type="ECO:0000256" key="3">
    <source>
        <dbReference type="ARBA" id="ARBA00022528"/>
    </source>
</evidence>
<comment type="subcellular location">
    <subcellularLocation>
        <location evidence="2">Membrane</location>
    </subcellularLocation>
    <subcellularLocation>
        <location evidence="1">Plastid</location>
        <location evidence="1">Chloroplast</location>
    </subcellularLocation>
</comment>
<dbReference type="Proteomes" id="UP000233837">
    <property type="component" value="Unassembled WGS sequence"/>
</dbReference>
<dbReference type="AlphaFoldDB" id="A0A2I0X3H2"/>
<evidence type="ECO:0000256" key="12">
    <source>
        <dbReference type="ARBA" id="ARBA00023014"/>
    </source>
</evidence>
<keyword evidence="6" id="KW-0001">2Fe-2S</keyword>
<dbReference type="InterPro" id="IPR050584">
    <property type="entry name" value="Cholesterol_7-desaturase"/>
</dbReference>
<proteinExistence type="predicted"/>
<evidence type="ECO:0000256" key="8">
    <source>
        <dbReference type="ARBA" id="ARBA00022946"/>
    </source>
</evidence>
<keyword evidence="5 14" id="KW-0812">Transmembrane</keyword>
<dbReference type="InterPro" id="IPR017941">
    <property type="entry name" value="Rieske_2Fe-2S"/>
</dbReference>
<evidence type="ECO:0000313" key="16">
    <source>
        <dbReference type="EMBL" id="PKU82468.1"/>
    </source>
</evidence>
<dbReference type="Gene3D" id="3.90.380.10">
    <property type="entry name" value="Naphthalene 1,2-dioxygenase Alpha Subunit, Chain A, domain 1"/>
    <property type="match status" value="1"/>
</dbReference>
<dbReference type="Pfam" id="PF00355">
    <property type="entry name" value="Rieske"/>
    <property type="match status" value="1"/>
</dbReference>
<dbReference type="CDD" id="cd03480">
    <property type="entry name" value="Rieske_RO_Alpha_PaO"/>
    <property type="match status" value="1"/>
</dbReference>
<dbReference type="InterPro" id="IPR036922">
    <property type="entry name" value="Rieske_2Fe-2S_sf"/>
</dbReference>
<evidence type="ECO:0000256" key="6">
    <source>
        <dbReference type="ARBA" id="ARBA00022714"/>
    </source>
</evidence>
<evidence type="ECO:0000256" key="13">
    <source>
        <dbReference type="ARBA" id="ARBA00023136"/>
    </source>
</evidence>
<reference evidence="16 17" key="1">
    <citation type="journal article" date="2016" name="Sci. Rep.">
        <title>The Dendrobium catenatum Lindl. genome sequence provides insights into polysaccharide synthase, floral development and adaptive evolution.</title>
        <authorList>
            <person name="Zhang G.Q."/>
            <person name="Xu Q."/>
            <person name="Bian C."/>
            <person name="Tsai W.C."/>
            <person name="Yeh C.M."/>
            <person name="Liu K.W."/>
            <person name="Yoshida K."/>
            <person name="Zhang L.S."/>
            <person name="Chang S.B."/>
            <person name="Chen F."/>
            <person name="Shi Y."/>
            <person name="Su Y.Y."/>
            <person name="Zhang Y.Q."/>
            <person name="Chen L.J."/>
            <person name="Yin Y."/>
            <person name="Lin M."/>
            <person name="Huang H."/>
            <person name="Deng H."/>
            <person name="Wang Z.W."/>
            <person name="Zhu S.L."/>
            <person name="Zhao X."/>
            <person name="Deng C."/>
            <person name="Niu S.C."/>
            <person name="Huang J."/>
            <person name="Wang M."/>
            <person name="Liu G.H."/>
            <person name="Yang H.J."/>
            <person name="Xiao X.J."/>
            <person name="Hsiao Y.Y."/>
            <person name="Wu W.L."/>
            <person name="Chen Y.Y."/>
            <person name="Mitsuda N."/>
            <person name="Ohme-Takagi M."/>
            <person name="Luo Y.B."/>
            <person name="Van de Peer Y."/>
            <person name="Liu Z.J."/>
        </authorList>
    </citation>
    <scope>NUCLEOTIDE SEQUENCE [LARGE SCALE GENOMIC DNA]</scope>
    <source>
        <tissue evidence="16">The whole plant</tissue>
    </source>
</reference>
<evidence type="ECO:0000256" key="14">
    <source>
        <dbReference type="SAM" id="Phobius"/>
    </source>
</evidence>
<dbReference type="GO" id="GO:0009507">
    <property type="term" value="C:chloroplast"/>
    <property type="evidence" value="ECO:0007669"/>
    <property type="project" value="UniProtKB-SubCell"/>
</dbReference>
<dbReference type="PANTHER" id="PTHR21266:SF32">
    <property type="entry name" value="CHOLESTEROL 7-DESATURASE NVD"/>
    <property type="match status" value="1"/>
</dbReference>
<evidence type="ECO:0000256" key="5">
    <source>
        <dbReference type="ARBA" id="ARBA00022692"/>
    </source>
</evidence>